<dbReference type="InterPro" id="IPR029058">
    <property type="entry name" value="AB_hydrolase_fold"/>
</dbReference>
<dbReference type="AlphaFoldDB" id="A0A7X5UL83"/>
<dbReference type="Proteomes" id="UP000545493">
    <property type="component" value="Unassembled WGS sequence"/>
</dbReference>
<dbReference type="SUPFAM" id="SSF53474">
    <property type="entry name" value="alpha/beta-Hydrolases"/>
    <property type="match status" value="1"/>
</dbReference>
<accession>A0A7X5UL83</accession>
<reference evidence="2 3" key="1">
    <citation type="submission" date="2020-03" db="EMBL/GenBank/DDBJ databases">
        <title>Sequencing the genomes of 1000 actinobacteria strains.</title>
        <authorList>
            <person name="Klenk H.-P."/>
        </authorList>
    </citation>
    <scope>NUCLEOTIDE SEQUENCE [LARGE SCALE GENOMIC DNA]</scope>
    <source>
        <strain evidence="2 3">DSM 45685</strain>
    </source>
</reference>
<dbReference type="Gene3D" id="3.40.50.1820">
    <property type="entry name" value="alpha/beta hydrolase"/>
    <property type="match status" value="1"/>
</dbReference>
<name>A0A7X5UL83_9PSEU</name>
<evidence type="ECO:0000313" key="3">
    <source>
        <dbReference type="Proteomes" id="UP000545493"/>
    </source>
</evidence>
<evidence type="ECO:0000313" key="2">
    <source>
        <dbReference type="EMBL" id="NIJ09772.1"/>
    </source>
</evidence>
<proteinExistence type="predicted"/>
<comment type="caution">
    <text evidence="2">The sequence shown here is derived from an EMBL/GenBank/DDBJ whole genome shotgun (WGS) entry which is preliminary data.</text>
</comment>
<sequence>MQRGQQGTIATEGAELYYESCGEGPPVLIIQGGVGEAGATAQLAETLAQHYRVISYDRRGLSRSPASVEAPPIAMSLHAADAAALLTAVCREPARVVGASIGALIGLHLAVQHPGLVATLVAHEPPMSAVVHDPAQEAALDRVADLARQDVRAAIRHMASLTGNGQAVAEEGARPAPPIGDIDTTLSHFFHHDFPAVRAATLDAAQIAAVAGSTTIIPTGGTASRGQWEYRCAAHLAHELGRTLIELPGGHNGLISHPWATAAELRRLFTQAESS</sequence>
<dbReference type="PANTHER" id="PTHR43433">
    <property type="entry name" value="HYDROLASE, ALPHA/BETA FOLD FAMILY PROTEIN"/>
    <property type="match status" value="1"/>
</dbReference>
<dbReference type="InterPro" id="IPR050471">
    <property type="entry name" value="AB_hydrolase"/>
</dbReference>
<gene>
    <name evidence="2" type="ORF">FHU38_000116</name>
</gene>
<protein>
    <submittedName>
        <fullName evidence="2">Pimeloyl-ACP methyl ester carboxylesterase</fullName>
    </submittedName>
</protein>
<dbReference type="RefSeq" id="WP_009156831.1">
    <property type="nucleotide sequence ID" value="NZ_JAAOYM010000001.1"/>
</dbReference>
<dbReference type="Pfam" id="PF00561">
    <property type="entry name" value="Abhydrolase_1"/>
    <property type="match status" value="1"/>
</dbReference>
<dbReference type="EMBL" id="JAAOYM010000001">
    <property type="protein sequence ID" value="NIJ09772.1"/>
    <property type="molecule type" value="Genomic_DNA"/>
</dbReference>
<dbReference type="GO" id="GO:0004806">
    <property type="term" value="F:triacylglycerol lipase activity"/>
    <property type="evidence" value="ECO:0007669"/>
    <property type="project" value="TreeGrafter"/>
</dbReference>
<dbReference type="InterPro" id="IPR000073">
    <property type="entry name" value="AB_hydrolase_1"/>
</dbReference>
<keyword evidence="3" id="KW-1185">Reference proteome</keyword>
<organism evidence="2 3">
    <name type="scientific">Saccharomonospora amisosensis</name>
    <dbReference type="NCBI Taxonomy" id="1128677"/>
    <lineage>
        <taxon>Bacteria</taxon>
        <taxon>Bacillati</taxon>
        <taxon>Actinomycetota</taxon>
        <taxon>Actinomycetes</taxon>
        <taxon>Pseudonocardiales</taxon>
        <taxon>Pseudonocardiaceae</taxon>
        <taxon>Saccharomonospora</taxon>
    </lineage>
</organism>
<feature type="domain" description="AB hydrolase-1" evidence="1">
    <location>
        <begin position="25"/>
        <end position="160"/>
    </location>
</feature>
<dbReference type="GO" id="GO:0046503">
    <property type="term" value="P:glycerolipid catabolic process"/>
    <property type="evidence" value="ECO:0007669"/>
    <property type="project" value="TreeGrafter"/>
</dbReference>
<dbReference type="PANTHER" id="PTHR43433:SF5">
    <property type="entry name" value="AB HYDROLASE-1 DOMAIN-CONTAINING PROTEIN"/>
    <property type="match status" value="1"/>
</dbReference>
<evidence type="ECO:0000259" key="1">
    <source>
        <dbReference type="Pfam" id="PF00561"/>
    </source>
</evidence>